<dbReference type="EMBL" id="LT629734">
    <property type="protein sequence ID" value="SDR98261.1"/>
    <property type="molecule type" value="Genomic_DNA"/>
</dbReference>
<protein>
    <submittedName>
        <fullName evidence="5">PhoH-like protein</fullName>
    </submittedName>
</protein>
<dbReference type="OrthoDB" id="4509614at2"/>
<dbReference type="STRING" id="684552.SAMN04489719_1266"/>
<feature type="compositionally biased region" description="Basic and acidic residues" evidence="1">
    <location>
        <begin position="396"/>
        <end position="406"/>
    </location>
</feature>
<dbReference type="PANTHER" id="PTHR11070">
    <property type="entry name" value="UVRD / RECB / PCRA DNA HELICASE FAMILY MEMBER"/>
    <property type="match status" value="1"/>
</dbReference>
<dbReference type="InterPro" id="IPR011528">
    <property type="entry name" value="NERD"/>
</dbReference>
<gene>
    <name evidence="5" type="ORF">SAMN04489719_1266</name>
</gene>
<evidence type="ECO:0000313" key="5">
    <source>
        <dbReference type="EMBL" id="SDR98261.1"/>
    </source>
</evidence>
<proteinExistence type="predicted"/>
<feature type="domain" description="PhoH-like protein" evidence="2">
    <location>
        <begin position="220"/>
        <end position="385"/>
    </location>
</feature>
<sequence length="606" mass="67009">MATMIPGILRPESPPGEAKVFEALRDHPGTDGWVVWHGLRIRHHETQVEGEADFVVLVPGEGLLVIEVKSHDRVEVGADGLWRLGSQEPTDRSPYDQAIENARSLRSWIMRRAYDPRYPIWHAVWFPNRGGELVGQLEARIDVTHDVTLTRPDLQPERLVTSIVGALRAGERELRRRGVRYEEGRPTEDDIDEARALLTPPVTWSQLSADARAARERDLREATERQEEALQYFAHYPRLVVEGPAGTGKTNIAVRAALQAANRDERVLLTCFNRKLEAELRHRLRDRSDLTVARVHQPMLALTGLTPPADADDAWWNGTLPDATLAITRSPGFEPPYTCLVADEAQDLARDSTLDVLDSLLVGGLAGARVVVAGDFDGQDIYRPRATAAPSLVEERAGAARSRDETLPAPVEQRPAAGGTRLETTTSTRRDLLLARLPDAGRMTVARNVRQRPELAAFVEQLLGDDVYAQYERAELGAECGQVLRYDSAEHQQELLQQVLRDLWEEGWEARDILVLSPRRASAARSATGTVADALAPDDADGPGIRWGTVHLFKGLEAPVVVLTDVDDSMTGWRDLLYVGATRATERLVVLTSLDEVVAADPAASR</sequence>
<evidence type="ECO:0000313" key="6">
    <source>
        <dbReference type="Proteomes" id="UP000199649"/>
    </source>
</evidence>
<feature type="domain" description="NERD" evidence="3">
    <location>
        <begin position="16"/>
        <end position="127"/>
    </location>
</feature>
<dbReference type="InterPro" id="IPR027785">
    <property type="entry name" value="UvrD-like_helicase_C"/>
</dbReference>
<dbReference type="InterPro" id="IPR000212">
    <property type="entry name" value="DNA_helicase_UvrD/REP"/>
</dbReference>
<dbReference type="PANTHER" id="PTHR11070:SF2">
    <property type="entry name" value="ATP-DEPENDENT DNA HELICASE SRS2"/>
    <property type="match status" value="1"/>
</dbReference>
<accession>A0A1H1NGS5</accession>
<dbReference type="SUPFAM" id="SSF52540">
    <property type="entry name" value="P-loop containing nucleoside triphosphate hydrolases"/>
    <property type="match status" value="1"/>
</dbReference>
<dbReference type="Proteomes" id="UP000199649">
    <property type="component" value="Chromosome I"/>
</dbReference>
<feature type="region of interest" description="Disordered" evidence="1">
    <location>
        <begin position="396"/>
        <end position="425"/>
    </location>
</feature>
<dbReference type="GO" id="GO:0005524">
    <property type="term" value="F:ATP binding"/>
    <property type="evidence" value="ECO:0007669"/>
    <property type="project" value="InterPro"/>
</dbReference>
<dbReference type="GO" id="GO:0043138">
    <property type="term" value="F:3'-5' DNA helicase activity"/>
    <property type="evidence" value="ECO:0007669"/>
    <property type="project" value="TreeGrafter"/>
</dbReference>
<name>A0A1H1NGS5_9MICO</name>
<evidence type="ECO:0000259" key="2">
    <source>
        <dbReference type="Pfam" id="PF02562"/>
    </source>
</evidence>
<evidence type="ECO:0000259" key="4">
    <source>
        <dbReference type="Pfam" id="PF13538"/>
    </source>
</evidence>
<evidence type="ECO:0000256" key="1">
    <source>
        <dbReference type="SAM" id="MobiDB-lite"/>
    </source>
</evidence>
<dbReference type="RefSeq" id="WP_092666224.1">
    <property type="nucleotide sequence ID" value="NZ_LT629734.1"/>
</dbReference>
<dbReference type="GO" id="GO:0000725">
    <property type="term" value="P:recombinational repair"/>
    <property type="evidence" value="ECO:0007669"/>
    <property type="project" value="TreeGrafter"/>
</dbReference>
<dbReference type="GO" id="GO:0003677">
    <property type="term" value="F:DNA binding"/>
    <property type="evidence" value="ECO:0007669"/>
    <property type="project" value="InterPro"/>
</dbReference>
<dbReference type="InterPro" id="IPR003714">
    <property type="entry name" value="PhoH"/>
</dbReference>
<dbReference type="AlphaFoldDB" id="A0A1H1NGS5"/>
<dbReference type="Pfam" id="PF13538">
    <property type="entry name" value="UvrD_C_2"/>
    <property type="match status" value="1"/>
</dbReference>
<organism evidence="5 6">
    <name type="scientific">Agrococcus carbonis</name>
    <dbReference type="NCBI Taxonomy" id="684552"/>
    <lineage>
        <taxon>Bacteria</taxon>
        <taxon>Bacillati</taxon>
        <taxon>Actinomycetota</taxon>
        <taxon>Actinomycetes</taxon>
        <taxon>Micrococcales</taxon>
        <taxon>Microbacteriaceae</taxon>
        <taxon>Agrococcus</taxon>
    </lineage>
</organism>
<dbReference type="Pfam" id="PF02562">
    <property type="entry name" value="PhoH"/>
    <property type="match status" value="1"/>
</dbReference>
<dbReference type="InterPro" id="IPR027417">
    <property type="entry name" value="P-loop_NTPase"/>
</dbReference>
<reference evidence="6" key="1">
    <citation type="submission" date="2016-10" db="EMBL/GenBank/DDBJ databases">
        <authorList>
            <person name="Varghese N."/>
            <person name="Submissions S."/>
        </authorList>
    </citation>
    <scope>NUCLEOTIDE SEQUENCE [LARGE SCALE GENOMIC DNA]</scope>
    <source>
        <strain evidence="6">DSM 22965</strain>
    </source>
</reference>
<feature type="domain" description="UvrD-like helicase C-terminal" evidence="4">
    <location>
        <begin position="548"/>
        <end position="590"/>
    </location>
</feature>
<keyword evidence="6" id="KW-1185">Reference proteome</keyword>
<evidence type="ECO:0000259" key="3">
    <source>
        <dbReference type="Pfam" id="PF08378"/>
    </source>
</evidence>
<dbReference type="Gene3D" id="3.40.50.300">
    <property type="entry name" value="P-loop containing nucleotide triphosphate hydrolases"/>
    <property type="match status" value="2"/>
</dbReference>
<dbReference type="Pfam" id="PF08378">
    <property type="entry name" value="NERD"/>
    <property type="match status" value="1"/>
</dbReference>